<dbReference type="EMBL" id="QNUK01000197">
    <property type="protein sequence ID" value="KAF5898516.1"/>
    <property type="molecule type" value="Genomic_DNA"/>
</dbReference>
<feature type="non-terminal residue" evidence="1">
    <location>
        <position position="1"/>
    </location>
</feature>
<keyword evidence="2" id="KW-1185">Reference proteome</keyword>
<dbReference type="AlphaFoldDB" id="A0A8J4X2H8"/>
<organism evidence="1 2">
    <name type="scientific">Clarias magur</name>
    <name type="common">Asian catfish</name>
    <name type="synonym">Macropteronotus magur</name>
    <dbReference type="NCBI Taxonomy" id="1594786"/>
    <lineage>
        <taxon>Eukaryota</taxon>
        <taxon>Metazoa</taxon>
        <taxon>Chordata</taxon>
        <taxon>Craniata</taxon>
        <taxon>Vertebrata</taxon>
        <taxon>Euteleostomi</taxon>
        <taxon>Actinopterygii</taxon>
        <taxon>Neopterygii</taxon>
        <taxon>Teleostei</taxon>
        <taxon>Ostariophysi</taxon>
        <taxon>Siluriformes</taxon>
        <taxon>Clariidae</taxon>
        <taxon>Clarias</taxon>
    </lineage>
</organism>
<sequence length="119" mass="13269">MTIVPNPSNVPIWGRRVEVQLPGCTLMHSVLFPPPRLGPIKSPPLFDLPSLFQTRIINSFMMKFLALALAILLAAGCQADAPPTPYEHYRSLGVTFLQQAKEAAERTINHLDDDEFKDL</sequence>
<evidence type="ECO:0000313" key="1">
    <source>
        <dbReference type="EMBL" id="KAF5898516.1"/>
    </source>
</evidence>
<accession>A0A8J4X2H8</accession>
<name>A0A8J4X2H8_CLAMG</name>
<protein>
    <submittedName>
        <fullName evidence="1">Apolipoprotein A-I</fullName>
    </submittedName>
</protein>
<reference evidence="1" key="1">
    <citation type="submission" date="2020-07" db="EMBL/GenBank/DDBJ databases">
        <title>Clarias magur genome sequencing, assembly and annotation.</title>
        <authorList>
            <person name="Kushwaha B."/>
            <person name="Kumar R."/>
            <person name="Das P."/>
            <person name="Joshi C.G."/>
            <person name="Kumar D."/>
            <person name="Nagpure N.S."/>
            <person name="Pandey M."/>
            <person name="Agarwal S."/>
            <person name="Srivastava S."/>
            <person name="Singh M."/>
            <person name="Sahoo L."/>
            <person name="Jayasankar P."/>
            <person name="Meher P.K."/>
            <person name="Koringa P.G."/>
            <person name="Iquebal M.A."/>
            <person name="Das S.P."/>
            <person name="Bit A."/>
            <person name="Patnaik S."/>
            <person name="Patel N."/>
            <person name="Shah T.M."/>
            <person name="Hinsu A."/>
            <person name="Jena J.K."/>
        </authorList>
    </citation>
    <scope>NUCLEOTIDE SEQUENCE</scope>
    <source>
        <strain evidence="1">CIFAMagur01</strain>
        <tissue evidence="1">Testis</tissue>
    </source>
</reference>
<proteinExistence type="predicted"/>
<comment type="caution">
    <text evidence="1">The sequence shown here is derived from an EMBL/GenBank/DDBJ whole genome shotgun (WGS) entry which is preliminary data.</text>
</comment>
<evidence type="ECO:0000313" key="2">
    <source>
        <dbReference type="Proteomes" id="UP000727407"/>
    </source>
</evidence>
<gene>
    <name evidence="1" type="primary">apoa1b</name>
    <name evidence="1" type="ORF">DAT39_011781</name>
</gene>
<dbReference type="Proteomes" id="UP000727407">
    <property type="component" value="Unassembled WGS sequence"/>
</dbReference>